<accession>A0A6J7RGQ1</accession>
<protein>
    <submittedName>
        <fullName evidence="1">Unannotated protein</fullName>
    </submittedName>
</protein>
<name>A0A6J7RGQ1_9ZZZZ</name>
<dbReference type="EMBL" id="CAFBPJ010000192">
    <property type="protein sequence ID" value="CAB5027972.1"/>
    <property type="molecule type" value="Genomic_DNA"/>
</dbReference>
<proteinExistence type="predicted"/>
<evidence type="ECO:0000313" key="1">
    <source>
        <dbReference type="EMBL" id="CAB5027972.1"/>
    </source>
</evidence>
<gene>
    <name evidence="1" type="ORF">UFOPK4092_01359</name>
</gene>
<reference evidence="1" key="1">
    <citation type="submission" date="2020-05" db="EMBL/GenBank/DDBJ databases">
        <authorList>
            <person name="Chiriac C."/>
            <person name="Salcher M."/>
            <person name="Ghai R."/>
            <person name="Kavagutti S V."/>
        </authorList>
    </citation>
    <scope>NUCLEOTIDE SEQUENCE</scope>
</reference>
<organism evidence="1">
    <name type="scientific">freshwater metagenome</name>
    <dbReference type="NCBI Taxonomy" id="449393"/>
    <lineage>
        <taxon>unclassified sequences</taxon>
        <taxon>metagenomes</taxon>
        <taxon>ecological metagenomes</taxon>
    </lineage>
</organism>
<sequence length="48" mass="5278">MLQSRDQRYMLKISSAAYLLQHISKHGGVNLTISGLGSLPGPGREKHM</sequence>
<dbReference type="AlphaFoldDB" id="A0A6J7RGQ1"/>